<evidence type="ECO:0000313" key="7">
    <source>
        <dbReference type="Proteomes" id="UP000005267"/>
    </source>
</evidence>
<dbReference type="Pfam" id="PF00589">
    <property type="entry name" value="Phage_integrase"/>
    <property type="match status" value="1"/>
</dbReference>
<evidence type="ECO:0000256" key="4">
    <source>
        <dbReference type="ARBA" id="ARBA00023172"/>
    </source>
</evidence>
<dbReference type="PROSITE" id="PS51898">
    <property type="entry name" value="TYR_RECOMBINASE"/>
    <property type="match status" value="1"/>
</dbReference>
<dbReference type="KEGG" id="aka:TKWG_25779"/>
<dbReference type="HOGENOM" id="CLU_027562_42_1_4"/>
<evidence type="ECO:0000256" key="3">
    <source>
        <dbReference type="ARBA" id="ARBA00023125"/>
    </source>
</evidence>
<keyword evidence="2" id="KW-0229">DNA integration</keyword>
<evidence type="ECO:0000256" key="2">
    <source>
        <dbReference type="ARBA" id="ARBA00022908"/>
    </source>
</evidence>
<evidence type="ECO:0000259" key="5">
    <source>
        <dbReference type="PROSITE" id="PS51898"/>
    </source>
</evidence>
<protein>
    <submittedName>
        <fullName evidence="6">Integrase family protein</fullName>
    </submittedName>
</protein>
<comment type="similarity">
    <text evidence="1">Belongs to the 'phage' integrase family.</text>
</comment>
<keyword evidence="4" id="KW-0233">DNA recombination</keyword>
<dbReference type="CDD" id="cd00397">
    <property type="entry name" value="DNA_BRE_C"/>
    <property type="match status" value="1"/>
</dbReference>
<keyword evidence="3" id="KW-0238">DNA-binding</keyword>
<dbReference type="GO" id="GO:0015074">
    <property type="term" value="P:DNA integration"/>
    <property type="evidence" value="ECO:0007669"/>
    <property type="project" value="UniProtKB-KW"/>
</dbReference>
<gene>
    <name evidence="6" type="ordered locus">TKWG_25779</name>
</gene>
<proteinExistence type="inferred from homology"/>
<keyword evidence="7" id="KW-1185">Reference proteome</keyword>
<feature type="domain" description="Tyr recombinase" evidence="5">
    <location>
        <begin position="506"/>
        <end position="725"/>
    </location>
</feature>
<dbReference type="AlphaFoldDB" id="I3UI23"/>
<dbReference type="InterPro" id="IPR022169">
    <property type="entry name" value="DUF3701"/>
</dbReference>
<reference evidence="6 7" key="1">
    <citation type="journal article" date="2011" name="J. Bacteriol.">
        <title>Whole-genome shotgun sequencing of the sulfur-oxidizing chemoautotroph Tetrathiobacter kashmirensis.</title>
        <authorList>
            <person name="Ghosh W."/>
            <person name="George A."/>
            <person name="Agarwal A."/>
            <person name="Raj P."/>
            <person name="Alam M."/>
            <person name="Pyne P."/>
            <person name="Das Gupta S.K."/>
        </authorList>
    </citation>
    <scope>NUCLEOTIDE SEQUENCE [LARGE SCALE GENOMIC DNA]</scope>
    <source>
        <strain evidence="6 7">WT001</strain>
        <plasmid evidence="6">pWTk445</plasmid>
    </source>
</reference>
<evidence type="ECO:0000256" key="1">
    <source>
        <dbReference type="ARBA" id="ARBA00008857"/>
    </source>
</evidence>
<dbReference type="RefSeq" id="WP_014752751.1">
    <property type="nucleotide sequence ID" value="NC_017965.1"/>
</dbReference>
<dbReference type="Gene3D" id="1.10.443.10">
    <property type="entry name" value="Intergrase catalytic core"/>
    <property type="match status" value="1"/>
</dbReference>
<dbReference type="Proteomes" id="UP000005267">
    <property type="component" value="Plasmid pWTk445"/>
</dbReference>
<dbReference type="GO" id="GO:0003677">
    <property type="term" value="F:DNA binding"/>
    <property type="evidence" value="ECO:0007669"/>
    <property type="project" value="UniProtKB-KW"/>
</dbReference>
<sequence>MASVKELLPVRKIGLHHIAFYRAFFENTLNLADIADQYLETGRNLVDARHTLILVQDALLVIGARKGKTPEQLALLKLPASVRKSVTETQKMLDRLRGIKMHIAEQVLSLDPAEAAAPISFEDFIATFDPDNVLGQEEQLSFYYAEVGGSLSSATEEATREDRERLSLVPEREDDNLSEAQKALQALHVKNLERRLAIINALASELTSNPTLDDPVAGWFHPKVANKLIRAQLDTLGKLVDFANEYGWWWFRHVKGLGQVTAVKLTTWLSQHEHFFEKQIYQHVLKKTNVLPGILIKRVDSPALAPVDLAASTDSTITVEGSHQIEPLEALRLPGQLDGQQGSNRAPRQNNRLSANNDYEAIHEWLALYKTHTYQSYRKEAERLLLWGLFNMQKPLSSLTTADLVLFRDFLCNPQPASLWVAWRKYPRTHEKWRPFVNPNPPPDEAAALSVDPGQAVEIKGSMSRESIAHTLTVLGGLMEFLTSQHYLLSNPFKGLPKLASNRSMRVNHRINRRLWQRIQDRLDQVPVADTVAYRTVFAIRFFYLTGLRLSELCAVKMGDFHVQENDEGNLAWFLSIKGKGARFRDVYLVKPALNLLQQYLATLRLESDPRLNELDLPLIGYKKWKDEDRKREERVARFPIYHTVIYADIKRILGKIAEEIEMNAPFDAQALREITPHWLRHTFASMLVKTTPLAQVRDMLGHASIHTTSLYLGTEKEEGEGAMERAFGAN</sequence>
<evidence type="ECO:0000313" key="6">
    <source>
        <dbReference type="EMBL" id="AFK64661.1"/>
    </source>
</evidence>
<dbReference type="PANTHER" id="PTHR30349:SF41">
    <property type="entry name" value="INTEGRASE_RECOMBINASE PROTEIN MJ0367-RELATED"/>
    <property type="match status" value="1"/>
</dbReference>
<organism evidence="6 7">
    <name type="scientific">Advenella kashmirensis (strain DSM 17095 / LMG 22695 / WT001)</name>
    <name type="common">Tetrathiobacter kashmirensis</name>
    <dbReference type="NCBI Taxonomy" id="1036672"/>
    <lineage>
        <taxon>Bacteria</taxon>
        <taxon>Pseudomonadati</taxon>
        <taxon>Pseudomonadota</taxon>
        <taxon>Betaproteobacteria</taxon>
        <taxon>Burkholderiales</taxon>
        <taxon>Alcaligenaceae</taxon>
    </lineage>
</organism>
<dbReference type="EMBL" id="CP003556">
    <property type="protein sequence ID" value="AFK64661.1"/>
    <property type="molecule type" value="Genomic_DNA"/>
</dbReference>
<reference evidence="7" key="2">
    <citation type="journal article" date="2013" name="PLoS ONE">
        <title>Genome implosion elicits host-confinement in Alcaligenaceae: evidence from the comparative genomics of Tetrathiobacter kashmirensis, a pathogen in the making.</title>
        <authorList>
            <person name="Ghosh W."/>
            <person name="Alam M."/>
            <person name="Roy C."/>
            <person name="Pyne P."/>
            <person name="George A."/>
            <person name="Chakraborty R."/>
            <person name="Majumder S."/>
            <person name="Agarwal A."/>
            <person name="Chakraborty S."/>
            <person name="Majumdar S."/>
            <person name="Gupta S.K."/>
        </authorList>
    </citation>
    <scope>NUCLEOTIDE SEQUENCE [LARGE SCALE GENOMIC DNA]</scope>
    <source>
        <strain evidence="7">WT001</strain>
    </source>
</reference>
<dbReference type="InterPro" id="IPR011010">
    <property type="entry name" value="DNA_brk_join_enz"/>
</dbReference>
<accession>I3UI23</accession>
<keyword evidence="6" id="KW-0614">Plasmid</keyword>
<dbReference type="GO" id="GO:0006310">
    <property type="term" value="P:DNA recombination"/>
    <property type="evidence" value="ECO:0007669"/>
    <property type="project" value="UniProtKB-KW"/>
</dbReference>
<geneLocation type="plasmid" evidence="6 7">
    <name>pWTk445</name>
</geneLocation>
<dbReference type="InterPro" id="IPR050090">
    <property type="entry name" value="Tyrosine_recombinase_XerCD"/>
</dbReference>
<dbReference type="InterPro" id="IPR002104">
    <property type="entry name" value="Integrase_catalytic"/>
</dbReference>
<dbReference type="Pfam" id="PF12482">
    <property type="entry name" value="DUF3701"/>
    <property type="match status" value="1"/>
</dbReference>
<dbReference type="PANTHER" id="PTHR30349">
    <property type="entry name" value="PHAGE INTEGRASE-RELATED"/>
    <property type="match status" value="1"/>
</dbReference>
<name>I3UI23_ADVKW</name>
<dbReference type="InterPro" id="IPR013762">
    <property type="entry name" value="Integrase-like_cat_sf"/>
</dbReference>
<dbReference type="SUPFAM" id="SSF56349">
    <property type="entry name" value="DNA breaking-rejoining enzymes"/>
    <property type="match status" value="1"/>
</dbReference>